<dbReference type="InterPro" id="IPR029058">
    <property type="entry name" value="AB_hydrolase_fold"/>
</dbReference>
<evidence type="ECO:0000313" key="4">
    <source>
        <dbReference type="Proteomes" id="UP000002051"/>
    </source>
</evidence>
<dbReference type="SUPFAM" id="SSF53474">
    <property type="entry name" value="alpha/beta-Hydrolases"/>
    <property type="match status" value="1"/>
</dbReference>
<evidence type="ECO:0000256" key="1">
    <source>
        <dbReference type="SAM" id="MobiDB-lite"/>
    </source>
</evidence>
<protein>
    <submittedName>
        <fullName evidence="2">GDSL esterase/lipase plant-like protein</fullName>
    </submittedName>
</protein>
<name>G7KD41_MEDTR</name>
<dbReference type="HOGENOM" id="CLU_024286_0_0_1"/>
<dbReference type="Gene3D" id="3.40.50.1820">
    <property type="entry name" value="alpha/beta hydrolase"/>
    <property type="match status" value="1"/>
</dbReference>
<organism evidence="2 4">
    <name type="scientific">Medicago truncatula</name>
    <name type="common">Barrel medic</name>
    <name type="synonym">Medicago tribuloides</name>
    <dbReference type="NCBI Taxonomy" id="3880"/>
    <lineage>
        <taxon>Eukaryota</taxon>
        <taxon>Viridiplantae</taxon>
        <taxon>Streptophyta</taxon>
        <taxon>Embryophyta</taxon>
        <taxon>Tracheophyta</taxon>
        <taxon>Spermatophyta</taxon>
        <taxon>Magnoliopsida</taxon>
        <taxon>eudicotyledons</taxon>
        <taxon>Gunneridae</taxon>
        <taxon>Pentapetalae</taxon>
        <taxon>rosids</taxon>
        <taxon>fabids</taxon>
        <taxon>Fabales</taxon>
        <taxon>Fabaceae</taxon>
        <taxon>Papilionoideae</taxon>
        <taxon>50 kb inversion clade</taxon>
        <taxon>NPAAA clade</taxon>
        <taxon>Hologalegina</taxon>
        <taxon>IRL clade</taxon>
        <taxon>Trifolieae</taxon>
        <taxon>Medicago</taxon>
    </lineage>
</organism>
<accession>A0A0C3XTN0</accession>
<dbReference type="PANTHER" id="PTHR31479">
    <property type="entry name" value="ALPHA/BETA-HYDROLASES SUPERFAMILY PROTEIN"/>
    <property type="match status" value="1"/>
</dbReference>
<feature type="compositionally biased region" description="Basic and acidic residues" evidence="1">
    <location>
        <begin position="828"/>
        <end position="844"/>
    </location>
</feature>
<sequence>MANHVVVPPLDESKSSDPRNMTTNLNWRDFIDSSWKDAIYKRRAIASLIQAVYYLELDRQENRTKENSRAPDFWIPFKYKPTQILIDERDGSIFGAIFEWDRSAALSEFKPFKPIGAPRAVLALRGTLIRFPTMRRDFEDDFRFLAWESLKDSVRFKVSMDAVKSMYDTYGSRNVWIGGHSLGAGFGLQVGKELAKEMINVEAHLFNPPSVSLAMSLGNIGEKAEYVWNRTRILLPSSGEPQISIDVDETYVDETYIVRLKRMMPRLSRLMDARLGREKWVPHLYVNKNDWISYFYIHADGTRENIADVENMDPSNEHNEAKLYVITKEDQKFLEAHGLKQWWSSDGNIELKHDIRNGKLVSVQLKSLNTGTPSEVALFYYSQYVSLTTSHINIREATDYVWNILKCVPHHISGKAQISNDGQMTSDISLMGWIPQLSGLKDTSYWVWKWIPLLYANENVGAVKKMVRKENMDHEDGRITANLFTVSKEQLKFLAAHELQQTIRDGKLISRQIKSLYTASPWEVTKGSNSSFLSLAMRLAEKEEFIWKWNSLKTTLPSSSESRVLNDGYNTSGVGLKGLIPQLSGLKDVAYRVCEWVPHLYVSKNCGTEEKEVDKESVDPANEKVTAKLHVVSKEQQRFLSAHGLQQWWPSDAELQQTIHDSKLISRRIGSLYTNTPWDVTKRLNPFISLPICLDNIRQKEEFLWKWNTAKSILLSSSETHVNNDDDDNKTSSVPLKNWMPSLSGFGGAGFSVVQLVPRQLRYLSFVTPATSLGNTEEKLNFVSSSETQVSNDSDKTSFQSWIPSLSGLKDAAFGVGKSVSNLYADKSGGKDKMVDKENKGPLQ</sequence>
<evidence type="ECO:0000313" key="3">
    <source>
        <dbReference type="EnsemblPlants" id="AET00369"/>
    </source>
</evidence>
<accession>G7KD41</accession>
<dbReference type="AlphaFoldDB" id="G7KD41"/>
<dbReference type="EMBL" id="CM001221">
    <property type="protein sequence ID" value="AET00369.2"/>
    <property type="molecule type" value="Genomic_DNA"/>
</dbReference>
<feature type="region of interest" description="Disordered" evidence="1">
    <location>
        <begin position="824"/>
        <end position="844"/>
    </location>
</feature>
<dbReference type="eggNOG" id="ENOG502QSIH">
    <property type="taxonomic scope" value="Eukaryota"/>
</dbReference>
<reference evidence="2 4" key="2">
    <citation type="journal article" date="2014" name="BMC Genomics">
        <title>An improved genome release (version Mt4.0) for the model legume Medicago truncatula.</title>
        <authorList>
            <person name="Tang H."/>
            <person name="Krishnakumar V."/>
            <person name="Bidwell S."/>
            <person name="Rosen B."/>
            <person name="Chan A."/>
            <person name="Zhou S."/>
            <person name="Gentzbittel L."/>
            <person name="Childs K.L."/>
            <person name="Yandell M."/>
            <person name="Gundlach H."/>
            <person name="Mayer K.F."/>
            <person name="Schwartz D.C."/>
            <person name="Town C.D."/>
        </authorList>
    </citation>
    <scope>GENOME REANNOTATION</scope>
    <source>
        <strain evidence="3 4">cv. Jemalong A17</strain>
    </source>
</reference>
<reference evidence="3" key="3">
    <citation type="submission" date="2015-04" db="UniProtKB">
        <authorList>
            <consortium name="EnsemblPlants"/>
        </authorList>
    </citation>
    <scope>IDENTIFICATION</scope>
    <source>
        <strain evidence="3">cv. Jemalong A17</strain>
    </source>
</reference>
<dbReference type="Proteomes" id="UP000002051">
    <property type="component" value="Chromosome 5"/>
</dbReference>
<dbReference type="PaxDb" id="3880-AET00369"/>
<proteinExistence type="predicted"/>
<reference evidence="2 4" key="1">
    <citation type="journal article" date="2011" name="Nature">
        <title>The Medicago genome provides insight into the evolution of rhizobial symbioses.</title>
        <authorList>
            <person name="Young N.D."/>
            <person name="Debelle F."/>
            <person name="Oldroyd G.E."/>
            <person name="Geurts R."/>
            <person name="Cannon S.B."/>
            <person name="Udvardi M.K."/>
            <person name="Benedito V.A."/>
            <person name="Mayer K.F."/>
            <person name="Gouzy J."/>
            <person name="Schoof H."/>
            <person name="Van de Peer Y."/>
            <person name="Proost S."/>
            <person name="Cook D.R."/>
            <person name="Meyers B.C."/>
            <person name="Spannagl M."/>
            <person name="Cheung F."/>
            <person name="De Mita S."/>
            <person name="Krishnakumar V."/>
            <person name="Gundlach H."/>
            <person name="Zhou S."/>
            <person name="Mudge J."/>
            <person name="Bharti A.K."/>
            <person name="Murray J.D."/>
            <person name="Naoumkina M.A."/>
            <person name="Rosen B."/>
            <person name="Silverstein K.A."/>
            <person name="Tang H."/>
            <person name="Rombauts S."/>
            <person name="Zhao P.X."/>
            <person name="Zhou P."/>
            <person name="Barbe V."/>
            <person name="Bardou P."/>
            <person name="Bechner M."/>
            <person name="Bellec A."/>
            <person name="Berger A."/>
            <person name="Berges H."/>
            <person name="Bidwell S."/>
            <person name="Bisseling T."/>
            <person name="Choisne N."/>
            <person name="Couloux A."/>
            <person name="Denny R."/>
            <person name="Deshpande S."/>
            <person name="Dai X."/>
            <person name="Doyle J.J."/>
            <person name="Dudez A.M."/>
            <person name="Farmer A.D."/>
            <person name="Fouteau S."/>
            <person name="Franken C."/>
            <person name="Gibelin C."/>
            <person name="Gish J."/>
            <person name="Goldstein S."/>
            <person name="Gonzalez A.J."/>
            <person name="Green P.J."/>
            <person name="Hallab A."/>
            <person name="Hartog M."/>
            <person name="Hua A."/>
            <person name="Humphray S.J."/>
            <person name="Jeong D.H."/>
            <person name="Jing Y."/>
            <person name="Jocker A."/>
            <person name="Kenton S.M."/>
            <person name="Kim D.J."/>
            <person name="Klee K."/>
            <person name="Lai H."/>
            <person name="Lang C."/>
            <person name="Lin S."/>
            <person name="Macmil S.L."/>
            <person name="Magdelenat G."/>
            <person name="Matthews L."/>
            <person name="McCorrison J."/>
            <person name="Monaghan E.L."/>
            <person name="Mun J.H."/>
            <person name="Najar F.Z."/>
            <person name="Nicholson C."/>
            <person name="Noirot C."/>
            <person name="O'Bleness M."/>
            <person name="Paule C.R."/>
            <person name="Poulain J."/>
            <person name="Prion F."/>
            <person name="Qin B."/>
            <person name="Qu C."/>
            <person name="Retzel E.F."/>
            <person name="Riddle C."/>
            <person name="Sallet E."/>
            <person name="Samain S."/>
            <person name="Samson N."/>
            <person name="Sanders I."/>
            <person name="Saurat O."/>
            <person name="Scarpelli C."/>
            <person name="Schiex T."/>
            <person name="Segurens B."/>
            <person name="Severin A.J."/>
            <person name="Sherrier D.J."/>
            <person name="Shi R."/>
            <person name="Sims S."/>
            <person name="Singer S.R."/>
            <person name="Sinharoy S."/>
            <person name="Sterck L."/>
            <person name="Viollet A."/>
            <person name="Wang B.B."/>
            <person name="Wang K."/>
            <person name="Wang M."/>
            <person name="Wang X."/>
            <person name="Warfsmann J."/>
            <person name="Weissenbach J."/>
            <person name="White D.D."/>
            <person name="White J.D."/>
            <person name="Wiley G.B."/>
            <person name="Wincker P."/>
            <person name="Xing Y."/>
            <person name="Yang L."/>
            <person name="Yao Z."/>
            <person name="Ying F."/>
            <person name="Zhai J."/>
            <person name="Zhou L."/>
            <person name="Zuber A."/>
            <person name="Denarie J."/>
            <person name="Dixon R.A."/>
            <person name="May G.D."/>
            <person name="Schwartz D.C."/>
            <person name="Rogers J."/>
            <person name="Quetier F."/>
            <person name="Town C.D."/>
            <person name="Roe B.A."/>
        </authorList>
    </citation>
    <scope>NUCLEOTIDE SEQUENCE [LARGE SCALE GENOMIC DNA]</scope>
    <source>
        <strain evidence="2">A17</strain>
        <strain evidence="3 4">cv. Jemalong A17</strain>
    </source>
</reference>
<keyword evidence="4" id="KW-1185">Reference proteome</keyword>
<dbReference type="EnsemblPlants" id="AET00369">
    <property type="protein sequence ID" value="AET00369"/>
    <property type="gene ID" value="MTR_5g091240"/>
</dbReference>
<evidence type="ECO:0000313" key="2">
    <source>
        <dbReference type="EMBL" id="AET00369.2"/>
    </source>
</evidence>
<dbReference type="PANTHER" id="PTHR31479:SF3">
    <property type="entry name" value="ALPHA_BETA-HYDROLASES SUPERFAMILY PROTEIN"/>
    <property type="match status" value="1"/>
</dbReference>
<dbReference type="STRING" id="3880.G7KD41"/>
<gene>
    <name evidence="2" type="ordered locus">MTR_5g091240</name>
</gene>